<protein>
    <submittedName>
        <fullName evidence="1">Uncharacterized protein</fullName>
    </submittedName>
</protein>
<sequence>MISSVGNLYESIQNLADSYLLPNQVKNSLLHPTALLCATDMPLVLSGTQNRTPYVCPDRHPYVGDVPNSLCPLPYCKKKMTTKFNYVPSAASKHRDTC</sequence>
<gene>
    <name evidence="1" type="ORF">Patl1_06277</name>
</gene>
<reference evidence="2" key="1">
    <citation type="journal article" date="2023" name="G3 (Bethesda)">
        <title>Genome assembly and association tests identify interacting loci associated with vigor, precocity, and sex in interspecific pistachio rootstocks.</title>
        <authorList>
            <person name="Palmer W."/>
            <person name="Jacygrad E."/>
            <person name="Sagayaradj S."/>
            <person name="Cavanaugh K."/>
            <person name="Han R."/>
            <person name="Bertier L."/>
            <person name="Beede B."/>
            <person name="Kafkas S."/>
            <person name="Golino D."/>
            <person name="Preece J."/>
            <person name="Michelmore R."/>
        </authorList>
    </citation>
    <scope>NUCLEOTIDE SEQUENCE [LARGE SCALE GENOMIC DNA]</scope>
</reference>
<evidence type="ECO:0000313" key="2">
    <source>
        <dbReference type="Proteomes" id="UP001164250"/>
    </source>
</evidence>
<name>A0ACC1BQH4_9ROSI</name>
<keyword evidence="2" id="KW-1185">Reference proteome</keyword>
<comment type="caution">
    <text evidence="1">The sequence shown here is derived from an EMBL/GenBank/DDBJ whole genome shotgun (WGS) entry which is preliminary data.</text>
</comment>
<organism evidence="1 2">
    <name type="scientific">Pistacia atlantica</name>
    <dbReference type="NCBI Taxonomy" id="434234"/>
    <lineage>
        <taxon>Eukaryota</taxon>
        <taxon>Viridiplantae</taxon>
        <taxon>Streptophyta</taxon>
        <taxon>Embryophyta</taxon>
        <taxon>Tracheophyta</taxon>
        <taxon>Spermatophyta</taxon>
        <taxon>Magnoliopsida</taxon>
        <taxon>eudicotyledons</taxon>
        <taxon>Gunneridae</taxon>
        <taxon>Pentapetalae</taxon>
        <taxon>rosids</taxon>
        <taxon>malvids</taxon>
        <taxon>Sapindales</taxon>
        <taxon>Anacardiaceae</taxon>
        <taxon>Pistacia</taxon>
    </lineage>
</organism>
<proteinExistence type="predicted"/>
<evidence type="ECO:0000313" key="1">
    <source>
        <dbReference type="EMBL" id="KAJ0101346.1"/>
    </source>
</evidence>
<accession>A0ACC1BQH4</accession>
<dbReference type="Proteomes" id="UP001164250">
    <property type="component" value="Chromosome 3"/>
</dbReference>
<dbReference type="EMBL" id="CM047899">
    <property type="protein sequence ID" value="KAJ0101346.1"/>
    <property type="molecule type" value="Genomic_DNA"/>
</dbReference>